<dbReference type="InterPro" id="IPR023772">
    <property type="entry name" value="DNA-bd_HTH_TetR-type_CS"/>
</dbReference>
<gene>
    <name evidence="4" type="ORF">PZS58_04555</name>
</gene>
<dbReference type="Gene3D" id="1.10.357.10">
    <property type="entry name" value="Tetracycline Repressor, domain 2"/>
    <property type="match status" value="1"/>
</dbReference>
<dbReference type="InterPro" id="IPR001647">
    <property type="entry name" value="HTH_TetR"/>
</dbReference>
<dbReference type="EMBL" id="JAREJI010000002">
    <property type="protein sequence ID" value="MDE8768801.1"/>
    <property type="molecule type" value="Genomic_DNA"/>
</dbReference>
<comment type="caution">
    <text evidence="4">The sequence shown here is derived from an EMBL/GenBank/DDBJ whole genome shotgun (WGS) entry which is preliminary data.</text>
</comment>
<dbReference type="InterPro" id="IPR050109">
    <property type="entry name" value="HTH-type_TetR-like_transc_reg"/>
</dbReference>
<dbReference type="PRINTS" id="PR00455">
    <property type="entry name" value="HTHTETR"/>
</dbReference>
<evidence type="ECO:0000256" key="2">
    <source>
        <dbReference type="PROSITE-ProRule" id="PRU00335"/>
    </source>
</evidence>
<reference evidence="4 5" key="1">
    <citation type="submission" date="2023-03" db="EMBL/GenBank/DDBJ databases">
        <title>WGS of NDM-producing Providencia thailandensis from Ukrainian patients.</title>
        <authorList>
            <person name="Zabicka D."/>
            <person name="Izdebski R."/>
            <person name="Urbanowicz P."/>
            <person name="Biedrzycka M."/>
            <person name="Guzek A."/>
            <person name="Gniadkowski M."/>
        </authorList>
    </citation>
    <scope>NUCLEOTIDE SEQUENCE [LARGE SCALE GENOMIC DNA]</scope>
    <source>
        <strain evidence="4 5">8015-22</strain>
    </source>
</reference>
<dbReference type="AlphaFoldDB" id="A0AAJ1JD86"/>
<name>A0AAJ1JD86_PROST</name>
<dbReference type="PANTHER" id="PTHR30055">
    <property type="entry name" value="HTH-TYPE TRANSCRIPTIONAL REGULATOR RUTR"/>
    <property type="match status" value="1"/>
</dbReference>
<dbReference type="SUPFAM" id="SSF46689">
    <property type="entry name" value="Homeodomain-like"/>
    <property type="match status" value="1"/>
</dbReference>
<evidence type="ECO:0000256" key="1">
    <source>
        <dbReference type="ARBA" id="ARBA00023125"/>
    </source>
</evidence>
<dbReference type="PROSITE" id="PS50977">
    <property type="entry name" value="HTH_TETR_2"/>
    <property type="match status" value="1"/>
</dbReference>
<dbReference type="PANTHER" id="PTHR30055:SF226">
    <property type="entry name" value="HTH-TYPE TRANSCRIPTIONAL REGULATOR PKSA"/>
    <property type="match status" value="1"/>
</dbReference>
<accession>A0AAJ1JD86</accession>
<protein>
    <submittedName>
        <fullName evidence="4">TetR/AcrR family transcriptional regulator</fullName>
    </submittedName>
</protein>
<sequence>MPIKMHQEEINQRQTHILQSARWCFLNFGFKKTSLEDIANRAHLSRTLLYKHFKDKEQIFINVFVEWLVSRQPSAKKVAHSQRSSQERLMQVSQLLILEPWADRIGAPMGAEFYDICEQLAPSIVQQHQQFILQCVAVILQDEMAAKVFLLALNGQLADNPTTTELFQRTKILVDCFTAPVSIC</sequence>
<organism evidence="4 5">
    <name type="scientific">Providencia stuartii</name>
    <dbReference type="NCBI Taxonomy" id="588"/>
    <lineage>
        <taxon>Bacteria</taxon>
        <taxon>Pseudomonadati</taxon>
        <taxon>Pseudomonadota</taxon>
        <taxon>Gammaproteobacteria</taxon>
        <taxon>Enterobacterales</taxon>
        <taxon>Morganellaceae</taxon>
        <taxon>Providencia</taxon>
    </lineage>
</organism>
<feature type="DNA-binding region" description="H-T-H motif" evidence="2">
    <location>
        <begin position="34"/>
        <end position="53"/>
    </location>
</feature>
<proteinExistence type="predicted"/>
<feature type="domain" description="HTH tetR-type" evidence="3">
    <location>
        <begin position="11"/>
        <end position="71"/>
    </location>
</feature>
<keyword evidence="1 2" id="KW-0238">DNA-binding</keyword>
<dbReference type="Proteomes" id="UP001163056">
    <property type="component" value="Unassembled WGS sequence"/>
</dbReference>
<dbReference type="GeneID" id="93519071"/>
<evidence type="ECO:0000313" key="4">
    <source>
        <dbReference type="EMBL" id="MDE8768801.1"/>
    </source>
</evidence>
<dbReference type="PROSITE" id="PS01081">
    <property type="entry name" value="HTH_TETR_1"/>
    <property type="match status" value="1"/>
</dbReference>
<dbReference type="InterPro" id="IPR009057">
    <property type="entry name" value="Homeodomain-like_sf"/>
</dbReference>
<evidence type="ECO:0000259" key="3">
    <source>
        <dbReference type="PROSITE" id="PS50977"/>
    </source>
</evidence>
<dbReference type="Pfam" id="PF00440">
    <property type="entry name" value="TetR_N"/>
    <property type="match status" value="1"/>
</dbReference>
<evidence type="ECO:0000313" key="5">
    <source>
        <dbReference type="Proteomes" id="UP001163056"/>
    </source>
</evidence>
<dbReference type="GO" id="GO:0003700">
    <property type="term" value="F:DNA-binding transcription factor activity"/>
    <property type="evidence" value="ECO:0007669"/>
    <property type="project" value="TreeGrafter"/>
</dbReference>
<dbReference type="GO" id="GO:0000976">
    <property type="term" value="F:transcription cis-regulatory region binding"/>
    <property type="evidence" value="ECO:0007669"/>
    <property type="project" value="TreeGrafter"/>
</dbReference>
<dbReference type="RefSeq" id="WP_223854793.1">
    <property type="nucleotide sequence ID" value="NZ_AP022374.1"/>
</dbReference>